<gene>
    <name evidence="1" type="ORF">FF38_01126</name>
</gene>
<sequence>MYDTLKARLLEQYAVTEQNLSSCVQHNCSARCEIWRDERQHAQICLDEPTTTKSAHRNFHK</sequence>
<dbReference type="EMBL" id="JRES01000512">
    <property type="protein sequence ID" value="KNC30475.1"/>
    <property type="molecule type" value="Genomic_DNA"/>
</dbReference>
<comment type="caution">
    <text evidence="1">The sequence shown here is derived from an EMBL/GenBank/DDBJ whole genome shotgun (WGS) entry which is preliminary data.</text>
</comment>
<evidence type="ECO:0000313" key="2">
    <source>
        <dbReference type="Proteomes" id="UP000037069"/>
    </source>
</evidence>
<keyword evidence="2" id="KW-1185">Reference proteome</keyword>
<name>A0A0L0CDZ9_LUCCU</name>
<protein>
    <submittedName>
        <fullName evidence="1">Uncharacterized protein</fullName>
    </submittedName>
</protein>
<proteinExistence type="predicted"/>
<accession>A0A0L0CDZ9</accession>
<organism evidence="1 2">
    <name type="scientific">Lucilia cuprina</name>
    <name type="common">Green bottle fly</name>
    <name type="synonym">Australian sheep blowfly</name>
    <dbReference type="NCBI Taxonomy" id="7375"/>
    <lineage>
        <taxon>Eukaryota</taxon>
        <taxon>Metazoa</taxon>
        <taxon>Ecdysozoa</taxon>
        <taxon>Arthropoda</taxon>
        <taxon>Hexapoda</taxon>
        <taxon>Insecta</taxon>
        <taxon>Pterygota</taxon>
        <taxon>Neoptera</taxon>
        <taxon>Endopterygota</taxon>
        <taxon>Diptera</taxon>
        <taxon>Brachycera</taxon>
        <taxon>Muscomorpha</taxon>
        <taxon>Oestroidea</taxon>
        <taxon>Calliphoridae</taxon>
        <taxon>Luciliinae</taxon>
        <taxon>Lucilia</taxon>
    </lineage>
</organism>
<evidence type="ECO:0000313" key="1">
    <source>
        <dbReference type="EMBL" id="KNC30475.1"/>
    </source>
</evidence>
<dbReference type="AlphaFoldDB" id="A0A0L0CDZ9"/>
<reference evidence="1 2" key="1">
    <citation type="journal article" date="2015" name="Nat. Commun.">
        <title>Lucilia cuprina genome unlocks parasitic fly biology to underpin future interventions.</title>
        <authorList>
            <person name="Anstead C.A."/>
            <person name="Korhonen P.K."/>
            <person name="Young N.D."/>
            <person name="Hall R.S."/>
            <person name="Jex A.R."/>
            <person name="Murali S.C."/>
            <person name="Hughes D.S."/>
            <person name="Lee S.F."/>
            <person name="Perry T."/>
            <person name="Stroehlein A.J."/>
            <person name="Ansell B.R."/>
            <person name="Breugelmans B."/>
            <person name="Hofmann A."/>
            <person name="Qu J."/>
            <person name="Dugan S."/>
            <person name="Lee S.L."/>
            <person name="Chao H."/>
            <person name="Dinh H."/>
            <person name="Han Y."/>
            <person name="Doddapaneni H.V."/>
            <person name="Worley K.C."/>
            <person name="Muzny D.M."/>
            <person name="Ioannidis P."/>
            <person name="Waterhouse R.M."/>
            <person name="Zdobnov E.M."/>
            <person name="James P.J."/>
            <person name="Bagnall N.H."/>
            <person name="Kotze A.C."/>
            <person name="Gibbs R.A."/>
            <person name="Richards S."/>
            <person name="Batterham P."/>
            <person name="Gasser R.B."/>
        </authorList>
    </citation>
    <scope>NUCLEOTIDE SEQUENCE [LARGE SCALE GENOMIC DNA]</scope>
    <source>
        <strain evidence="1 2">LS</strain>
        <tissue evidence="1">Full body</tissue>
    </source>
</reference>
<dbReference type="Proteomes" id="UP000037069">
    <property type="component" value="Unassembled WGS sequence"/>
</dbReference>